<dbReference type="Pfam" id="PF02824">
    <property type="entry name" value="TGS"/>
    <property type="match status" value="1"/>
</dbReference>
<protein>
    <submittedName>
        <fullName evidence="3">50S ribosome-binding GTPase</fullName>
    </submittedName>
</protein>
<evidence type="ECO:0000313" key="3">
    <source>
        <dbReference type="EMBL" id="MCC5446926.1"/>
    </source>
</evidence>
<dbReference type="GO" id="GO:0003924">
    <property type="term" value="F:GTPase activity"/>
    <property type="evidence" value="ECO:0007669"/>
    <property type="project" value="InterPro"/>
</dbReference>
<sequence>MVTNAGAEFYAAKEKYENAKTPEEKLKYLYEMLRTAPKHKGSEHLIAWINKKISEYEKIIEEGKYKKGGGSIKLIEKSGDILIGILGIENSGKSYFLRKFTNANVEVSEIPFSTINPAIGTIFYNCVYYQFVEIPSTFERKFRSILSLSDYYILILDEKRDIKEQLERINKFSEGIIEFSTILNNKYKIIYNKFDDFKDVNLQEILENIIKDLDLIRIKPVDSDHCVILNKESTVKDFIEKINKKWIDKFRYAKIIRENKVIRAGLNYKLEDKDIIELKLKI</sequence>
<feature type="domain" description="TGS" evidence="2">
    <location>
        <begin position="229"/>
        <end position="278"/>
    </location>
</feature>
<evidence type="ECO:0000259" key="1">
    <source>
        <dbReference type="Pfam" id="PF01926"/>
    </source>
</evidence>
<dbReference type="InterPro" id="IPR012675">
    <property type="entry name" value="Beta-grasp_dom_sf"/>
</dbReference>
<dbReference type="InterPro" id="IPR012676">
    <property type="entry name" value="TGS-like"/>
</dbReference>
<dbReference type="AlphaFoldDB" id="A0A2T9WM74"/>
<name>A0A2T9WM74_NANST</name>
<evidence type="ECO:0000313" key="4">
    <source>
        <dbReference type="EMBL" id="PVU68936.1"/>
    </source>
</evidence>
<dbReference type="Gene3D" id="3.40.50.300">
    <property type="entry name" value="P-loop containing nucleotide triphosphate hydrolases"/>
    <property type="match status" value="1"/>
</dbReference>
<dbReference type="RefSeq" id="WP_228615155.1">
    <property type="nucleotide sequence ID" value="NZ_QEFP02000004.1"/>
</dbReference>
<dbReference type="SUPFAM" id="SSF52540">
    <property type="entry name" value="P-loop containing nucleoside triphosphate hydrolases"/>
    <property type="match status" value="1"/>
</dbReference>
<feature type="domain" description="G" evidence="1">
    <location>
        <begin position="83"/>
        <end position="174"/>
    </location>
</feature>
<dbReference type="EMBL" id="QEFP01000001">
    <property type="protein sequence ID" value="PVU68936.1"/>
    <property type="molecule type" value="Genomic_DNA"/>
</dbReference>
<evidence type="ECO:0000259" key="2">
    <source>
        <dbReference type="Pfam" id="PF02824"/>
    </source>
</evidence>
<dbReference type="InterPro" id="IPR004095">
    <property type="entry name" value="TGS"/>
</dbReference>
<comment type="caution">
    <text evidence="4">The sequence shown here is derived from an EMBL/GenBank/DDBJ whole genome shotgun (WGS) entry which is preliminary data.</text>
</comment>
<dbReference type="InterPro" id="IPR027417">
    <property type="entry name" value="P-loop_NTPase"/>
</dbReference>
<dbReference type="Gene3D" id="3.10.20.30">
    <property type="match status" value="1"/>
</dbReference>
<dbReference type="Pfam" id="PF01926">
    <property type="entry name" value="MMR_HSR1"/>
    <property type="match status" value="1"/>
</dbReference>
<reference evidence="4" key="1">
    <citation type="journal article" date="2015" name="Appl. Environ. Microbiol.">
        <title>Nanoarchaeota, Their Sulfolobales Host, and Nanoarchaeota Virus Distribution across Yellowstone National Park Hot Springs.</title>
        <authorList>
            <person name="Munson-McGee J.H."/>
            <person name="Field E.K."/>
            <person name="Bateson M."/>
            <person name="Rooney C."/>
            <person name="Stepanauskas R."/>
            <person name="Young M.J."/>
        </authorList>
    </citation>
    <scope>NUCLEOTIDE SEQUENCE [LARGE SCALE GENOMIC DNA]</scope>
    <source>
        <strain evidence="4">SCGC AB-777_F03</strain>
    </source>
</reference>
<dbReference type="Proteomes" id="UP000245509">
    <property type="component" value="Unassembled WGS sequence"/>
</dbReference>
<proteinExistence type="predicted"/>
<reference evidence="4" key="3">
    <citation type="submission" date="2017-05" db="EMBL/GenBank/DDBJ databases">
        <authorList>
            <person name="Song R."/>
            <person name="Chenine A.L."/>
            <person name="Ruprecht R.M."/>
        </authorList>
    </citation>
    <scope>NUCLEOTIDE SEQUENCE</scope>
    <source>
        <strain evidence="4">SCGC AB-777_F03</strain>
    </source>
</reference>
<dbReference type="PANTHER" id="PTHR43127">
    <property type="entry name" value="DEVELOPMENTALLY-REGULATED GTP-BINDING PROTEIN 2"/>
    <property type="match status" value="1"/>
</dbReference>
<dbReference type="GO" id="GO:0005525">
    <property type="term" value="F:GTP binding"/>
    <property type="evidence" value="ECO:0007669"/>
    <property type="project" value="InterPro"/>
</dbReference>
<gene>
    <name evidence="3" type="ORF">DDW03_000725</name>
    <name evidence="4" type="ORF">DDW03_00195</name>
</gene>
<reference evidence="3" key="4">
    <citation type="submission" date="2021-11" db="EMBL/GenBank/DDBJ databases">
        <authorList>
            <person name="Munson-Mcgee J."/>
            <person name="Field E."/>
            <person name="Bateson M."/>
            <person name="Rooney C."/>
            <person name="Stepanauskas R."/>
            <person name="Young M."/>
        </authorList>
    </citation>
    <scope>NUCLEOTIDE SEQUENCE</scope>
    <source>
        <strain evidence="3">SCGC AB-777_F03</strain>
    </source>
</reference>
<dbReference type="SUPFAM" id="SSF81271">
    <property type="entry name" value="TGS-like"/>
    <property type="match status" value="1"/>
</dbReference>
<dbReference type="InterPro" id="IPR006073">
    <property type="entry name" value="GTP-bd"/>
</dbReference>
<reference evidence="3" key="2">
    <citation type="submission" date="2017-05" db="EMBL/GenBank/DDBJ databases">
        <authorList>
            <person name="Munson-Mcgee J.H."/>
        </authorList>
    </citation>
    <scope>NUCLEOTIDE SEQUENCE</scope>
    <source>
        <strain evidence="3">SCGC AB-777_F03</strain>
    </source>
</reference>
<accession>A0A2T9WM74</accession>
<dbReference type="InterPro" id="IPR045001">
    <property type="entry name" value="DRG"/>
</dbReference>
<dbReference type="PRINTS" id="PR00326">
    <property type="entry name" value="GTP1OBG"/>
</dbReference>
<organism evidence="4">
    <name type="scientific">Nanobsidianus stetteri</name>
    <dbReference type="NCBI Taxonomy" id="1294122"/>
    <lineage>
        <taxon>Archaea</taxon>
        <taxon>Nanobdellota</taxon>
        <taxon>Candidatus Nanoarchaeia</taxon>
        <taxon>Nanoarchaeales</taxon>
        <taxon>Nanopusillaceae</taxon>
        <taxon>Candidatus Nanobsidianus</taxon>
    </lineage>
</organism>
<dbReference type="EMBL" id="QEFP02000004">
    <property type="protein sequence ID" value="MCC5446926.1"/>
    <property type="molecule type" value="Genomic_DNA"/>
</dbReference>